<organism evidence="9">
    <name type="scientific">Schizaphis graminum</name>
    <name type="common">Green bug aphid</name>
    <dbReference type="NCBI Taxonomy" id="13262"/>
    <lineage>
        <taxon>Eukaryota</taxon>
        <taxon>Metazoa</taxon>
        <taxon>Ecdysozoa</taxon>
        <taxon>Arthropoda</taxon>
        <taxon>Hexapoda</taxon>
        <taxon>Insecta</taxon>
        <taxon>Pterygota</taxon>
        <taxon>Neoptera</taxon>
        <taxon>Paraneoptera</taxon>
        <taxon>Hemiptera</taxon>
        <taxon>Sternorrhyncha</taxon>
        <taxon>Aphidomorpha</taxon>
        <taxon>Aphidoidea</taxon>
        <taxon>Aphididae</taxon>
        <taxon>Aphidini</taxon>
        <taxon>Schizaphis</taxon>
    </lineage>
</organism>
<dbReference type="GO" id="GO:0022412">
    <property type="term" value="P:cellular process involved in reproduction in multicellular organism"/>
    <property type="evidence" value="ECO:0007669"/>
    <property type="project" value="UniProtKB-ARBA"/>
</dbReference>
<evidence type="ECO:0000313" key="9">
    <source>
        <dbReference type="EMBL" id="MBY29069.1"/>
    </source>
</evidence>
<keyword evidence="6 8" id="KW-0408">Iron</keyword>
<keyword evidence="3 9" id="KW-0560">Oxidoreductase</keyword>
<feature type="binding site" description="axial binding residue" evidence="8">
    <location>
        <position position="383"/>
    </location>
    <ligand>
        <name>heme b</name>
        <dbReference type="ChEBI" id="CHEBI:60344"/>
    </ligand>
    <ligandPart>
        <name>Fe</name>
        <dbReference type="ChEBI" id="CHEBI:18248"/>
    </ligandPart>
</feature>
<dbReference type="CDD" id="cd09823">
    <property type="entry name" value="peroxinectin_like"/>
    <property type="match status" value="1"/>
</dbReference>
<dbReference type="InterPro" id="IPR019791">
    <property type="entry name" value="Haem_peroxidase_animal"/>
</dbReference>
<sequence>MHSINTHQTITMANFRTICTTIVYIISTSMSIMLFELAPNYALTYDDYANLCAPTISCDSNVKYRSINGSCNNLKTPWLGASITPHLRIFDAYYDDGEYEFRRQTNGNPLPNARYIQLKLFLDKQFPFLNDHNILFMEWGQFIAHDTTHLPPDVSVGSNCCDLQKIKPVPPQCQAVIEVPANDPTYSKLGQTCINFNRARTSISDGCQLKPATFMVQATHFIDGSQIYGSAEELAANLRSFKNGRLKSDFFVGQQEFCPQRNRTSLRCDSSAHSLICYFAGDSRVNQNLAIALFQNIFLRFHNIVAYQLYRFNPFWSDEEIYQETRRIVIAVIQHITYTHYLPILLGENFMYSHGFFEQTVYDETVNPSTTLEHSTGAFRILHKQIPSVLNMIDEDHFNFHRILLTDWMNNPDLLPLPNNFDGLLRGFQETPTREEQPSYNTWISNFLFQQTTPKFRSNDLLSADIQRGRDTGIPPYNKMRSICGVPEATEFDDLIDLIAYEDIQKLKTLYSCVDDIDFIVGALLEMPAEGSKIGPTSQCIIADNFYRQKIGDRFFYDVRGQPGSFTPEQLHTLKNVNFGSVICATSNLRYLPKDIFMPFDSKSNTKQIDCNAFTLNLNAWKDIYFSD</sequence>
<dbReference type="FunFam" id="1.10.640.10:FF:000003">
    <property type="entry name" value="chorion peroxidase"/>
    <property type="match status" value="1"/>
</dbReference>
<dbReference type="GO" id="GO:0004601">
    <property type="term" value="F:peroxidase activity"/>
    <property type="evidence" value="ECO:0007669"/>
    <property type="project" value="UniProtKB-KW"/>
</dbReference>
<dbReference type="Gene3D" id="1.10.640.10">
    <property type="entry name" value="Haem peroxidase domain superfamily, animal type"/>
    <property type="match status" value="1"/>
</dbReference>
<evidence type="ECO:0000256" key="8">
    <source>
        <dbReference type="PIRSR" id="PIRSR619791-2"/>
    </source>
</evidence>
<dbReference type="AlphaFoldDB" id="A0A2S2PI04"/>
<dbReference type="Pfam" id="PF03098">
    <property type="entry name" value="An_peroxidase"/>
    <property type="match status" value="1"/>
</dbReference>
<evidence type="ECO:0000256" key="6">
    <source>
        <dbReference type="ARBA" id="ARBA00023004"/>
    </source>
</evidence>
<evidence type="ECO:0000256" key="5">
    <source>
        <dbReference type="ARBA" id="ARBA00022729"/>
    </source>
</evidence>
<evidence type="ECO:0000256" key="2">
    <source>
        <dbReference type="ARBA" id="ARBA00022525"/>
    </source>
</evidence>
<dbReference type="GO" id="GO:0005576">
    <property type="term" value="C:extracellular region"/>
    <property type="evidence" value="ECO:0007669"/>
    <property type="project" value="UniProtKB-SubCell"/>
</dbReference>
<dbReference type="PROSITE" id="PS50292">
    <property type="entry name" value="PEROXIDASE_3"/>
    <property type="match status" value="1"/>
</dbReference>
<protein>
    <submittedName>
        <fullName evidence="9">Peroxidase</fullName>
    </submittedName>
</protein>
<dbReference type="PRINTS" id="PR00457">
    <property type="entry name" value="ANPEROXIDASE"/>
</dbReference>
<evidence type="ECO:0000256" key="7">
    <source>
        <dbReference type="ARBA" id="ARBA00023180"/>
    </source>
</evidence>
<keyword evidence="2" id="KW-0964">Secreted</keyword>
<comment type="subcellular location">
    <subcellularLocation>
        <location evidence="1">Secreted</location>
    </subcellularLocation>
</comment>
<keyword evidence="5" id="KW-0732">Signal</keyword>
<evidence type="ECO:0000256" key="3">
    <source>
        <dbReference type="ARBA" id="ARBA00022559"/>
    </source>
</evidence>
<keyword evidence="4 8" id="KW-0349">Heme</keyword>
<dbReference type="GO" id="GO:0020037">
    <property type="term" value="F:heme binding"/>
    <property type="evidence" value="ECO:0007669"/>
    <property type="project" value="InterPro"/>
</dbReference>
<dbReference type="InterPro" id="IPR010255">
    <property type="entry name" value="Haem_peroxidase_sf"/>
</dbReference>
<dbReference type="EMBL" id="GGMR01016450">
    <property type="protein sequence ID" value="MBY29069.1"/>
    <property type="molecule type" value="Transcribed_RNA"/>
</dbReference>
<evidence type="ECO:0000256" key="4">
    <source>
        <dbReference type="ARBA" id="ARBA00022617"/>
    </source>
</evidence>
<accession>A0A2S2PI04</accession>
<dbReference type="InterPro" id="IPR037120">
    <property type="entry name" value="Haem_peroxidase_sf_animal"/>
</dbReference>
<dbReference type="GO" id="GO:0006979">
    <property type="term" value="P:response to oxidative stress"/>
    <property type="evidence" value="ECO:0007669"/>
    <property type="project" value="InterPro"/>
</dbReference>
<dbReference type="PANTHER" id="PTHR11475:SF4">
    <property type="entry name" value="CHORION PEROXIDASE"/>
    <property type="match status" value="1"/>
</dbReference>
<reference evidence="9" key="1">
    <citation type="submission" date="2018-04" db="EMBL/GenBank/DDBJ databases">
        <title>Transcriptome of Schizaphis graminum biotype I.</title>
        <authorList>
            <person name="Scully E.D."/>
            <person name="Geib S.M."/>
            <person name="Palmer N.A."/>
            <person name="Koch K."/>
            <person name="Bradshaw J."/>
            <person name="Heng-Moss T."/>
            <person name="Sarath G."/>
        </authorList>
    </citation>
    <scope>NUCLEOTIDE SEQUENCE</scope>
</reference>
<name>A0A2S2PI04_SCHGA</name>
<dbReference type="GO" id="GO:0046872">
    <property type="term" value="F:metal ion binding"/>
    <property type="evidence" value="ECO:0007669"/>
    <property type="project" value="UniProtKB-KW"/>
</dbReference>
<gene>
    <name evidence="9" type="primary">Pxd_16</name>
    <name evidence="9" type="ORF">g.26348</name>
</gene>
<evidence type="ECO:0000256" key="1">
    <source>
        <dbReference type="ARBA" id="ARBA00004613"/>
    </source>
</evidence>
<keyword evidence="8" id="KW-0479">Metal-binding</keyword>
<dbReference type="PANTHER" id="PTHR11475">
    <property type="entry name" value="OXIDASE/PEROXIDASE"/>
    <property type="match status" value="1"/>
</dbReference>
<keyword evidence="7" id="KW-0325">Glycoprotein</keyword>
<dbReference type="SUPFAM" id="SSF48113">
    <property type="entry name" value="Heme-dependent peroxidases"/>
    <property type="match status" value="1"/>
</dbReference>
<keyword evidence="3 9" id="KW-0575">Peroxidase</keyword>
<proteinExistence type="predicted"/>